<organism evidence="8 9">
    <name type="scientific">Cryoendolithus antarcticus</name>
    <dbReference type="NCBI Taxonomy" id="1507870"/>
    <lineage>
        <taxon>Eukaryota</taxon>
        <taxon>Fungi</taxon>
        <taxon>Dikarya</taxon>
        <taxon>Ascomycota</taxon>
        <taxon>Pezizomycotina</taxon>
        <taxon>Dothideomycetes</taxon>
        <taxon>Dothideomycetidae</taxon>
        <taxon>Cladosporiales</taxon>
        <taxon>Cladosporiaceae</taxon>
        <taxon>Cryoendolithus</taxon>
    </lineage>
</organism>
<gene>
    <name evidence="8" type="ORF">B0A48_02639</name>
</gene>
<dbReference type="Gene3D" id="3.90.1200.10">
    <property type="match status" value="1"/>
</dbReference>
<feature type="domain" description="Aminoglycoside phosphotransferase" evidence="7">
    <location>
        <begin position="5"/>
        <end position="43"/>
    </location>
</feature>
<dbReference type="STRING" id="1507870.A0A1V8TKU4"/>
<comment type="caution">
    <text evidence="8">The sequence shown here is derived from an EMBL/GenBank/DDBJ whole genome shotgun (WGS) entry which is preliminary data.</text>
</comment>
<dbReference type="Proteomes" id="UP000192596">
    <property type="component" value="Unassembled WGS sequence"/>
</dbReference>
<dbReference type="InterPro" id="IPR011009">
    <property type="entry name" value="Kinase-like_dom_sf"/>
</dbReference>
<sequence>MEAASKPILTHPDFHTRNIFVDKDDPAKVTGLIDWPHAAVNPAFIAGTETPDFGELLFFDKELDQTKSQEQPDVANGVERCAKAWALLTSLCPKLDKGIKLDERLSKFFAGPHFDRIIDECALRSLLINLEDAWEKLGMPGVCPYQSSADHRKIMQSMIDERDDRHRMRRYLMRALHCDSDGWVAKEKWDPNLPVYRETYKEWVETCLKEREENETEAEARETADRLWPFDLR</sequence>
<evidence type="ECO:0000256" key="4">
    <source>
        <dbReference type="ARBA" id="ARBA00022946"/>
    </source>
</evidence>
<protein>
    <recommendedName>
        <fullName evidence="3">Altered inheritance of mitochondria protein 9, mitochondrial</fullName>
    </recommendedName>
    <alternativeName>
        <fullName evidence="6">Found in mitochondrial proteome protein 29</fullName>
    </alternativeName>
</protein>
<evidence type="ECO:0000256" key="1">
    <source>
        <dbReference type="ARBA" id="ARBA00004173"/>
    </source>
</evidence>
<dbReference type="InParanoid" id="A0A1V8TKU4"/>
<comment type="similarity">
    <text evidence="2">Belongs to the AIM9 family.</text>
</comment>
<evidence type="ECO:0000313" key="9">
    <source>
        <dbReference type="Proteomes" id="UP000192596"/>
    </source>
</evidence>
<evidence type="ECO:0000259" key="7">
    <source>
        <dbReference type="Pfam" id="PF01636"/>
    </source>
</evidence>
<dbReference type="EMBL" id="NAJO01000005">
    <property type="protein sequence ID" value="OQO12000.1"/>
    <property type="molecule type" value="Genomic_DNA"/>
</dbReference>
<keyword evidence="4" id="KW-0809">Transit peptide</keyword>
<proteinExistence type="inferred from homology"/>
<dbReference type="AlphaFoldDB" id="A0A1V8TKU4"/>
<dbReference type="SUPFAM" id="SSF56112">
    <property type="entry name" value="Protein kinase-like (PK-like)"/>
    <property type="match status" value="1"/>
</dbReference>
<keyword evidence="9" id="KW-1185">Reference proteome</keyword>
<dbReference type="GO" id="GO:0005739">
    <property type="term" value="C:mitochondrion"/>
    <property type="evidence" value="ECO:0007669"/>
    <property type="project" value="UniProtKB-SubCell"/>
</dbReference>
<dbReference type="InterPro" id="IPR051035">
    <property type="entry name" value="Mito_inheritance_9"/>
</dbReference>
<comment type="subcellular location">
    <subcellularLocation>
        <location evidence="1">Mitochondrion</location>
    </subcellularLocation>
</comment>
<dbReference type="PANTHER" id="PTHR36091:SF1">
    <property type="entry name" value="ALTERED INHERITANCE OF MITOCHONDRIA PROTEIN 9, MITOCHONDRIAL"/>
    <property type="match status" value="1"/>
</dbReference>
<evidence type="ECO:0000313" key="8">
    <source>
        <dbReference type="EMBL" id="OQO12000.1"/>
    </source>
</evidence>
<dbReference type="PANTHER" id="PTHR36091">
    <property type="entry name" value="ALTERED INHERITANCE OF MITOCHONDRIA PROTEIN 9, MITOCHONDRIAL"/>
    <property type="match status" value="1"/>
</dbReference>
<evidence type="ECO:0000256" key="6">
    <source>
        <dbReference type="ARBA" id="ARBA00031849"/>
    </source>
</evidence>
<dbReference type="Pfam" id="PF01636">
    <property type="entry name" value="APH"/>
    <property type="match status" value="1"/>
</dbReference>
<keyword evidence="5" id="KW-0496">Mitochondrion</keyword>
<dbReference type="OrthoDB" id="2831558at2759"/>
<reference evidence="9" key="1">
    <citation type="submission" date="2017-03" db="EMBL/GenBank/DDBJ databases">
        <title>Genomes of endolithic fungi from Antarctica.</title>
        <authorList>
            <person name="Coleine C."/>
            <person name="Masonjones S."/>
            <person name="Stajich J.E."/>
        </authorList>
    </citation>
    <scope>NUCLEOTIDE SEQUENCE [LARGE SCALE GENOMIC DNA]</scope>
    <source>
        <strain evidence="9">CCFEE 5527</strain>
    </source>
</reference>
<accession>A0A1V8TKU4</accession>
<evidence type="ECO:0000256" key="5">
    <source>
        <dbReference type="ARBA" id="ARBA00023128"/>
    </source>
</evidence>
<evidence type="ECO:0000256" key="2">
    <source>
        <dbReference type="ARBA" id="ARBA00005543"/>
    </source>
</evidence>
<name>A0A1V8TKU4_9PEZI</name>
<evidence type="ECO:0000256" key="3">
    <source>
        <dbReference type="ARBA" id="ARBA00016197"/>
    </source>
</evidence>
<dbReference type="InterPro" id="IPR002575">
    <property type="entry name" value="Aminoglycoside_PTrfase"/>
</dbReference>